<dbReference type="Gene3D" id="1.20.1250.20">
    <property type="entry name" value="MFS general substrate transporter like domains"/>
    <property type="match status" value="2"/>
</dbReference>
<evidence type="ECO:0000259" key="8">
    <source>
        <dbReference type="PROSITE" id="PS50850"/>
    </source>
</evidence>
<dbReference type="InterPro" id="IPR020846">
    <property type="entry name" value="MFS_dom"/>
</dbReference>
<keyword evidence="6 7" id="KW-0472">Membrane</keyword>
<dbReference type="GO" id="GO:0005886">
    <property type="term" value="C:plasma membrane"/>
    <property type="evidence" value="ECO:0007669"/>
    <property type="project" value="UniProtKB-SubCell"/>
</dbReference>
<feature type="transmembrane region" description="Helical" evidence="7">
    <location>
        <begin position="226"/>
        <end position="247"/>
    </location>
</feature>
<feature type="transmembrane region" description="Helical" evidence="7">
    <location>
        <begin position="77"/>
        <end position="95"/>
    </location>
</feature>
<organism evidence="9 10">
    <name type="scientific">Candidatus Vogelbacteria bacterium RIFOXYD1_FULL_44_32</name>
    <dbReference type="NCBI Taxonomy" id="1802438"/>
    <lineage>
        <taxon>Bacteria</taxon>
        <taxon>Candidatus Vogeliibacteriota</taxon>
    </lineage>
</organism>
<evidence type="ECO:0000256" key="1">
    <source>
        <dbReference type="ARBA" id="ARBA00004651"/>
    </source>
</evidence>
<dbReference type="PANTHER" id="PTHR23517">
    <property type="entry name" value="RESISTANCE PROTEIN MDTM, PUTATIVE-RELATED-RELATED"/>
    <property type="match status" value="1"/>
</dbReference>
<dbReference type="Pfam" id="PF07690">
    <property type="entry name" value="MFS_1"/>
    <property type="match status" value="1"/>
</dbReference>
<feature type="transmembrane region" description="Helical" evidence="7">
    <location>
        <begin position="374"/>
        <end position="394"/>
    </location>
</feature>
<feature type="transmembrane region" description="Helical" evidence="7">
    <location>
        <begin position="167"/>
        <end position="187"/>
    </location>
</feature>
<dbReference type="InterPro" id="IPR011701">
    <property type="entry name" value="MFS"/>
</dbReference>
<feature type="transmembrane region" description="Helical" evidence="7">
    <location>
        <begin position="349"/>
        <end position="368"/>
    </location>
</feature>
<dbReference type="EMBL" id="MHTJ01000003">
    <property type="protein sequence ID" value="OHA58461.1"/>
    <property type="molecule type" value="Genomic_DNA"/>
</dbReference>
<feature type="transmembrane region" description="Helical" evidence="7">
    <location>
        <begin position="285"/>
        <end position="303"/>
    </location>
</feature>
<keyword evidence="4 7" id="KW-0812">Transmembrane</keyword>
<dbReference type="SUPFAM" id="SSF103473">
    <property type="entry name" value="MFS general substrate transporter"/>
    <property type="match status" value="2"/>
</dbReference>
<dbReference type="AlphaFoldDB" id="A0A1G2QEQ4"/>
<name>A0A1G2QEQ4_9BACT</name>
<evidence type="ECO:0000256" key="2">
    <source>
        <dbReference type="ARBA" id="ARBA00022448"/>
    </source>
</evidence>
<dbReference type="Proteomes" id="UP000177043">
    <property type="component" value="Unassembled WGS sequence"/>
</dbReference>
<protein>
    <recommendedName>
        <fullName evidence="8">Major facilitator superfamily (MFS) profile domain-containing protein</fullName>
    </recommendedName>
</protein>
<keyword evidence="5 7" id="KW-1133">Transmembrane helix</keyword>
<reference evidence="9 10" key="1">
    <citation type="journal article" date="2016" name="Nat. Commun.">
        <title>Thousands of microbial genomes shed light on interconnected biogeochemical processes in an aquifer system.</title>
        <authorList>
            <person name="Anantharaman K."/>
            <person name="Brown C.T."/>
            <person name="Hug L.A."/>
            <person name="Sharon I."/>
            <person name="Castelle C.J."/>
            <person name="Probst A.J."/>
            <person name="Thomas B.C."/>
            <person name="Singh A."/>
            <person name="Wilkins M.J."/>
            <person name="Karaoz U."/>
            <person name="Brodie E.L."/>
            <person name="Williams K.H."/>
            <person name="Hubbard S.S."/>
            <person name="Banfield J.F."/>
        </authorList>
    </citation>
    <scope>NUCLEOTIDE SEQUENCE [LARGE SCALE GENOMIC DNA]</scope>
</reference>
<evidence type="ECO:0000256" key="5">
    <source>
        <dbReference type="ARBA" id="ARBA00022989"/>
    </source>
</evidence>
<feature type="transmembrane region" description="Helical" evidence="7">
    <location>
        <begin position="46"/>
        <end position="65"/>
    </location>
</feature>
<dbReference type="PROSITE" id="PS50850">
    <property type="entry name" value="MFS"/>
    <property type="match status" value="1"/>
</dbReference>
<evidence type="ECO:0000256" key="3">
    <source>
        <dbReference type="ARBA" id="ARBA00022475"/>
    </source>
</evidence>
<evidence type="ECO:0000313" key="10">
    <source>
        <dbReference type="Proteomes" id="UP000177043"/>
    </source>
</evidence>
<proteinExistence type="predicted"/>
<evidence type="ECO:0000313" key="9">
    <source>
        <dbReference type="EMBL" id="OHA58461.1"/>
    </source>
</evidence>
<comment type="caution">
    <text evidence="9">The sequence shown here is derived from an EMBL/GenBank/DDBJ whole genome shotgun (WGS) entry which is preliminary data.</text>
</comment>
<keyword evidence="2" id="KW-0813">Transport</keyword>
<evidence type="ECO:0000256" key="7">
    <source>
        <dbReference type="SAM" id="Phobius"/>
    </source>
</evidence>
<evidence type="ECO:0000256" key="6">
    <source>
        <dbReference type="ARBA" id="ARBA00023136"/>
    </source>
</evidence>
<dbReference type="InterPro" id="IPR036259">
    <property type="entry name" value="MFS_trans_sf"/>
</dbReference>
<dbReference type="GO" id="GO:0022857">
    <property type="term" value="F:transmembrane transporter activity"/>
    <property type="evidence" value="ECO:0007669"/>
    <property type="project" value="InterPro"/>
</dbReference>
<gene>
    <name evidence="9" type="ORF">A2571_01635</name>
</gene>
<dbReference type="STRING" id="1802438.A2571_01635"/>
<feature type="transmembrane region" description="Helical" evidence="7">
    <location>
        <begin position="16"/>
        <end position="34"/>
    </location>
</feature>
<comment type="subcellular location">
    <subcellularLocation>
        <location evidence="1">Cell membrane</location>
        <topology evidence="1">Multi-pass membrane protein</topology>
    </subcellularLocation>
</comment>
<feature type="transmembrane region" description="Helical" evidence="7">
    <location>
        <begin position="136"/>
        <end position="155"/>
    </location>
</feature>
<feature type="transmembrane region" description="Helical" evidence="7">
    <location>
        <begin position="253"/>
        <end position="273"/>
    </location>
</feature>
<feature type="domain" description="Major facilitator superfamily (MFS) profile" evidence="8">
    <location>
        <begin position="218"/>
        <end position="397"/>
    </location>
</feature>
<feature type="transmembrane region" description="Helical" evidence="7">
    <location>
        <begin position="101"/>
        <end position="124"/>
    </location>
</feature>
<keyword evidence="3" id="KW-1003">Cell membrane</keyword>
<evidence type="ECO:0000256" key="4">
    <source>
        <dbReference type="ARBA" id="ARBA00022692"/>
    </source>
</evidence>
<accession>A0A1G2QEQ4</accession>
<sequence>MTNPKLFTPKTLRRHTYIAVLFLTLNASLVSYINSSFLSQLVGEKAVGWIYIFASIITIAGFWVLPFVLRKRDLRQILLLTTLVMVTATGLLGLVTQGPVILIAIFCIFYIAGALARYVLDLYLENISADKVTGGIRGLFLTIINLAWLASPLLAGFMLNGTANYQWVYLGATVIALPLFAIIIWGLTKQAIKNIPTVSPVSSFTILFKPQSNFDRDIKNIITIDLLLNFFYSLMVVYTPIYLYQHIGLSWDQIGLVFTVMLLPFVLLDYPLGLLADKKMGEKEILVGGLVIMGLATMALSFIGGAGLVVWASLLFITRVGAASVEVAKEIYLFKRITPGDTSILSLSRIMVSFSYIIGPAAATLFLTFFDFRFIFLALGAIVLLGLRPALALIDTK</sequence>
<dbReference type="InterPro" id="IPR050171">
    <property type="entry name" value="MFS_Transporters"/>
</dbReference>